<feature type="transmembrane region" description="Helical" evidence="1">
    <location>
        <begin position="45"/>
        <end position="66"/>
    </location>
</feature>
<sequence length="106" mass="10985">MPSSARASSSAVLALGGSLVASALLAAGYQAACIGGVACVHSKWLFLPIVPLATIAHLMSCAAVAADRATFKRKWYPRASVRRVAKALISGCSAVLGYTCVHRVFH</sequence>
<evidence type="ECO:0000313" key="2">
    <source>
        <dbReference type="EMBL" id="KLT42713.1"/>
    </source>
</evidence>
<keyword evidence="1" id="KW-0812">Transmembrane</keyword>
<organism evidence="2 3">
    <name type="scientific">Cutaneotrichosporon oleaginosum</name>
    <dbReference type="NCBI Taxonomy" id="879819"/>
    <lineage>
        <taxon>Eukaryota</taxon>
        <taxon>Fungi</taxon>
        <taxon>Dikarya</taxon>
        <taxon>Basidiomycota</taxon>
        <taxon>Agaricomycotina</taxon>
        <taxon>Tremellomycetes</taxon>
        <taxon>Trichosporonales</taxon>
        <taxon>Trichosporonaceae</taxon>
        <taxon>Cutaneotrichosporon</taxon>
    </lineage>
</organism>
<dbReference type="EMBL" id="KQ087202">
    <property type="protein sequence ID" value="KLT42713.1"/>
    <property type="molecule type" value="Genomic_DNA"/>
</dbReference>
<reference evidence="2 3" key="1">
    <citation type="submission" date="2015-03" db="EMBL/GenBank/DDBJ databases">
        <title>Genomics and transcriptomics of the oil-accumulating basidiomycete yeast T. oleaginosus allow insights into substrate utilization and the diverse evolutionary trajectories of mating systems in fungi.</title>
        <authorList>
            <consortium name="DOE Joint Genome Institute"/>
            <person name="Kourist R."/>
            <person name="Kracht O."/>
            <person name="Bracharz F."/>
            <person name="Lipzen A."/>
            <person name="Nolan M."/>
            <person name="Ohm R."/>
            <person name="Grigoriev I."/>
            <person name="Sun S."/>
            <person name="Heitman J."/>
            <person name="Bruck T."/>
            <person name="Nowrousian M."/>
        </authorList>
    </citation>
    <scope>NUCLEOTIDE SEQUENCE [LARGE SCALE GENOMIC DNA]</scope>
    <source>
        <strain evidence="2 3">IBC0246</strain>
    </source>
</reference>
<dbReference type="GeneID" id="28983643"/>
<evidence type="ECO:0000256" key="1">
    <source>
        <dbReference type="SAM" id="Phobius"/>
    </source>
</evidence>
<feature type="transmembrane region" description="Helical" evidence="1">
    <location>
        <begin position="87"/>
        <end position="105"/>
    </location>
</feature>
<name>A0A0J0XNR3_9TREE</name>
<proteinExistence type="predicted"/>
<dbReference type="Proteomes" id="UP000053611">
    <property type="component" value="Unassembled WGS sequence"/>
</dbReference>
<dbReference type="RefSeq" id="XP_018279204.1">
    <property type="nucleotide sequence ID" value="XM_018423040.1"/>
</dbReference>
<dbReference type="AlphaFoldDB" id="A0A0J0XNR3"/>
<protein>
    <submittedName>
        <fullName evidence="2">Uncharacterized protein</fullName>
    </submittedName>
</protein>
<evidence type="ECO:0000313" key="3">
    <source>
        <dbReference type="Proteomes" id="UP000053611"/>
    </source>
</evidence>
<gene>
    <name evidence="2" type="ORF">CC85DRAFT_285253</name>
</gene>
<accession>A0A0J0XNR3</accession>
<keyword evidence="3" id="KW-1185">Reference proteome</keyword>
<keyword evidence="1" id="KW-0472">Membrane</keyword>
<keyword evidence="1" id="KW-1133">Transmembrane helix</keyword>